<evidence type="ECO:0000313" key="1">
    <source>
        <dbReference type="EMBL" id="MBX61658.1"/>
    </source>
</evidence>
<sequence>MVLSYLRVKSLYSFSPLPKSFHYQKDESNNIPLQLELVNRTKKGFECPNVKAQSPVACHSL</sequence>
<name>A0A2P2Q3U2_RHIMU</name>
<protein>
    <submittedName>
        <fullName evidence="1">Uncharacterized protein</fullName>
    </submittedName>
</protein>
<accession>A0A2P2Q3U2</accession>
<reference evidence="1" key="1">
    <citation type="submission" date="2018-02" db="EMBL/GenBank/DDBJ databases">
        <title>Rhizophora mucronata_Transcriptome.</title>
        <authorList>
            <person name="Meera S.P."/>
            <person name="Sreeshan A."/>
            <person name="Augustine A."/>
        </authorList>
    </citation>
    <scope>NUCLEOTIDE SEQUENCE</scope>
    <source>
        <tissue evidence="1">Leaf</tissue>
    </source>
</reference>
<dbReference type="AlphaFoldDB" id="A0A2P2Q3U2"/>
<proteinExistence type="predicted"/>
<organism evidence="1">
    <name type="scientific">Rhizophora mucronata</name>
    <name type="common">Asiatic mangrove</name>
    <dbReference type="NCBI Taxonomy" id="61149"/>
    <lineage>
        <taxon>Eukaryota</taxon>
        <taxon>Viridiplantae</taxon>
        <taxon>Streptophyta</taxon>
        <taxon>Embryophyta</taxon>
        <taxon>Tracheophyta</taxon>
        <taxon>Spermatophyta</taxon>
        <taxon>Magnoliopsida</taxon>
        <taxon>eudicotyledons</taxon>
        <taxon>Gunneridae</taxon>
        <taxon>Pentapetalae</taxon>
        <taxon>rosids</taxon>
        <taxon>fabids</taxon>
        <taxon>Malpighiales</taxon>
        <taxon>Rhizophoraceae</taxon>
        <taxon>Rhizophora</taxon>
    </lineage>
</organism>
<dbReference type="EMBL" id="GGEC01081174">
    <property type="protein sequence ID" value="MBX61658.1"/>
    <property type="molecule type" value="Transcribed_RNA"/>
</dbReference>